<comment type="similarity">
    <text evidence="8">In the C-terminal section; belongs to the anthranilate phosphoribosyltransferase family.</text>
</comment>
<evidence type="ECO:0000259" key="11">
    <source>
        <dbReference type="Pfam" id="PF02885"/>
    </source>
</evidence>
<dbReference type="OrthoDB" id="9806430at2"/>
<feature type="binding site" evidence="9">
    <location>
        <begin position="107"/>
        <end position="115"/>
    </location>
    <ligand>
        <name>5-phospho-alpha-D-ribose 1-diphosphate</name>
        <dbReference type="ChEBI" id="CHEBI:58017"/>
    </ligand>
</feature>
<feature type="domain" description="Glycosyl transferase family 3" evidence="10">
    <location>
        <begin position="72"/>
        <end position="323"/>
    </location>
</feature>
<evidence type="ECO:0000256" key="7">
    <source>
        <dbReference type="ARBA" id="ARBA00052328"/>
    </source>
</evidence>
<dbReference type="STRING" id="306541.SAMN05421668_103121"/>
<dbReference type="InterPro" id="IPR035902">
    <property type="entry name" value="Nuc_phospho_transferase"/>
</dbReference>
<dbReference type="SUPFAM" id="SSF47648">
    <property type="entry name" value="Nucleoside phosphorylase/phosphoribosyltransferase N-terminal domain"/>
    <property type="match status" value="1"/>
</dbReference>
<feature type="binding site" evidence="9">
    <location>
        <position position="225"/>
    </location>
    <ligand>
        <name>Mg(2+)</name>
        <dbReference type="ChEBI" id="CHEBI:18420"/>
        <label>1</label>
    </ligand>
</feature>
<dbReference type="GO" id="GO:0005829">
    <property type="term" value="C:cytosol"/>
    <property type="evidence" value="ECO:0007669"/>
    <property type="project" value="TreeGrafter"/>
</dbReference>
<dbReference type="InterPro" id="IPR017459">
    <property type="entry name" value="Glycosyl_Trfase_fam3_N_dom"/>
</dbReference>
<dbReference type="NCBIfam" id="TIGR01245">
    <property type="entry name" value="trpD"/>
    <property type="match status" value="1"/>
</dbReference>
<evidence type="ECO:0000313" key="15">
    <source>
        <dbReference type="Proteomes" id="UP000321773"/>
    </source>
</evidence>
<dbReference type="FunFam" id="3.40.1030.10:FF:000002">
    <property type="entry name" value="Anthranilate phosphoribosyltransferase"/>
    <property type="match status" value="1"/>
</dbReference>
<dbReference type="Pfam" id="PF00591">
    <property type="entry name" value="Glycos_transf_3"/>
    <property type="match status" value="1"/>
</dbReference>
<keyword evidence="9" id="KW-0479">Metal-binding</keyword>
<evidence type="ECO:0000313" key="14">
    <source>
        <dbReference type="Proteomes" id="UP000199139"/>
    </source>
</evidence>
<comment type="catalytic activity">
    <reaction evidence="7 9">
        <text>N-(5-phospho-beta-D-ribosyl)anthranilate + diphosphate = 5-phospho-alpha-D-ribose 1-diphosphate + anthranilate</text>
        <dbReference type="Rhea" id="RHEA:11768"/>
        <dbReference type="ChEBI" id="CHEBI:16567"/>
        <dbReference type="ChEBI" id="CHEBI:18277"/>
        <dbReference type="ChEBI" id="CHEBI:33019"/>
        <dbReference type="ChEBI" id="CHEBI:58017"/>
        <dbReference type="EC" id="2.4.2.18"/>
    </reaction>
</comment>
<keyword evidence="15" id="KW-1185">Reference proteome</keyword>
<evidence type="ECO:0000313" key="13">
    <source>
        <dbReference type="EMBL" id="SFS47836.1"/>
    </source>
</evidence>
<protein>
    <recommendedName>
        <fullName evidence="9">Anthranilate phosphoribosyltransferase</fullName>
        <ecNumber evidence="9">2.4.2.18</ecNumber>
    </recommendedName>
</protein>
<dbReference type="RefSeq" id="WP_089852922.1">
    <property type="nucleotide sequence ID" value="NZ_BJWJ01000002.1"/>
</dbReference>
<dbReference type="Proteomes" id="UP000321773">
    <property type="component" value="Unassembled WGS sequence"/>
</dbReference>
<dbReference type="GO" id="GO:0004048">
    <property type="term" value="F:anthranilate phosphoribosyltransferase activity"/>
    <property type="evidence" value="ECO:0007669"/>
    <property type="project" value="UniProtKB-UniRule"/>
</dbReference>
<proteinExistence type="inferred from homology"/>
<evidence type="ECO:0000256" key="2">
    <source>
        <dbReference type="ARBA" id="ARBA00022605"/>
    </source>
</evidence>
<feature type="binding site" evidence="9">
    <location>
        <position position="224"/>
    </location>
    <ligand>
        <name>Mg(2+)</name>
        <dbReference type="ChEBI" id="CHEBI:18420"/>
        <label>2</label>
    </ligand>
</feature>
<dbReference type="EMBL" id="FPAI01000003">
    <property type="protein sequence ID" value="SFS47836.1"/>
    <property type="molecule type" value="Genomic_DNA"/>
</dbReference>
<feature type="binding site" evidence="9">
    <location>
        <position position="110"/>
    </location>
    <ligand>
        <name>anthranilate</name>
        <dbReference type="ChEBI" id="CHEBI:16567"/>
        <label>1</label>
    </ligand>
</feature>
<dbReference type="UniPathway" id="UPA00035">
    <property type="reaction ID" value="UER00041"/>
</dbReference>
<dbReference type="InterPro" id="IPR005940">
    <property type="entry name" value="Anthranilate_Pribosyl_Tfrase"/>
</dbReference>
<comment type="cofactor">
    <cofactor evidence="9">
        <name>Mg(2+)</name>
        <dbReference type="ChEBI" id="CHEBI:18420"/>
    </cofactor>
    <text evidence="9">Binds 2 magnesium ions per monomer.</text>
</comment>
<evidence type="ECO:0000256" key="5">
    <source>
        <dbReference type="ARBA" id="ARBA00022822"/>
    </source>
</evidence>
<feature type="binding site" evidence="9">
    <location>
        <begin position="82"/>
        <end position="83"/>
    </location>
    <ligand>
        <name>5-phospho-alpha-D-ribose 1-diphosphate</name>
        <dbReference type="ChEBI" id="CHEBI:58017"/>
    </ligand>
</feature>
<gene>
    <name evidence="9 12" type="primary">trpD</name>
    <name evidence="12" type="ORF">HMI01_02520</name>
    <name evidence="13" type="ORF">SAMN05421668_103121</name>
</gene>
<keyword evidence="9" id="KW-0460">Magnesium</keyword>
<comment type="caution">
    <text evidence="9">Lacks conserved residue(s) required for the propagation of feature annotation.</text>
</comment>
<reference evidence="13 14" key="1">
    <citation type="submission" date="2016-10" db="EMBL/GenBank/DDBJ databases">
        <authorList>
            <person name="de Groot N.N."/>
        </authorList>
    </citation>
    <scope>NUCLEOTIDE SEQUENCE [LARGE SCALE GENOMIC DNA]</scope>
    <source>
        <strain evidence="13 14">DSM 17074</strain>
    </source>
</reference>
<evidence type="ECO:0000259" key="10">
    <source>
        <dbReference type="Pfam" id="PF00591"/>
    </source>
</evidence>
<feature type="binding site" evidence="9">
    <location>
        <position position="79"/>
    </location>
    <ligand>
        <name>5-phospho-alpha-D-ribose 1-diphosphate</name>
        <dbReference type="ChEBI" id="CHEBI:58017"/>
    </ligand>
</feature>
<feature type="binding site" evidence="9">
    <location>
        <position position="91"/>
    </location>
    <ligand>
        <name>Mg(2+)</name>
        <dbReference type="ChEBI" id="CHEBI:18420"/>
        <label>1</label>
    </ligand>
</feature>
<keyword evidence="6 9" id="KW-0057">Aromatic amino acid biosynthesis</keyword>
<dbReference type="InterPro" id="IPR036320">
    <property type="entry name" value="Glycosyl_Trfase_fam3_N_dom_sf"/>
</dbReference>
<feature type="domain" description="Glycosyl transferase family 3 N-terminal" evidence="11">
    <location>
        <begin position="2"/>
        <end position="64"/>
    </location>
</feature>
<dbReference type="SUPFAM" id="SSF52418">
    <property type="entry name" value="Nucleoside phosphorylase/phosphoribosyltransferase catalytic domain"/>
    <property type="match status" value="1"/>
</dbReference>
<dbReference type="InterPro" id="IPR000312">
    <property type="entry name" value="Glycosyl_Trfase_fam3"/>
</dbReference>
<feature type="binding site" evidence="9">
    <location>
        <position position="119"/>
    </location>
    <ligand>
        <name>5-phospho-alpha-D-ribose 1-diphosphate</name>
        <dbReference type="ChEBI" id="CHEBI:58017"/>
    </ligand>
</feature>
<feature type="binding site" evidence="9">
    <location>
        <position position="225"/>
    </location>
    <ligand>
        <name>Mg(2+)</name>
        <dbReference type="ChEBI" id="CHEBI:18420"/>
        <label>2</label>
    </ligand>
</feature>
<dbReference type="GO" id="GO:0000287">
    <property type="term" value="F:magnesium ion binding"/>
    <property type="evidence" value="ECO:0007669"/>
    <property type="project" value="UniProtKB-UniRule"/>
</dbReference>
<evidence type="ECO:0000313" key="12">
    <source>
        <dbReference type="EMBL" id="GEM03264.1"/>
    </source>
</evidence>
<sequence>MKPYLEKITRGEDLTITEMEQATRLMFDASTDPAAVGGFLIGLKHKKEAVSELTGLVNVIREQAVLLPEDLPKAMDNCGTGGDGSMSFNISTTSAFVVAGAGITVSKHGNRSISSKTGSADVLEALGVDINLSPDQTYALLKLNDIAFLFAQNVHPKMKQVTGIRRALGIPTIFNLIGPLTNPVELTTQLVGIYRRDLLMEMGATLHQLGRKRAVVINGPDYMDEAALHGETHGVLVESGELLPFTISPEDVGLSYAEASEIRGGDALENADILRRVLEGEPGPHRDTVLLNAALAIFADGTAQTVKEGVALAKQSIDEGHALKKLETMIAFSKKQKEVAK</sequence>
<dbReference type="Gene3D" id="3.40.1030.10">
    <property type="entry name" value="Nucleoside phosphorylase/phosphoribosyltransferase catalytic domain"/>
    <property type="match status" value="1"/>
</dbReference>
<evidence type="ECO:0000256" key="8">
    <source>
        <dbReference type="ARBA" id="ARBA00061188"/>
    </source>
</evidence>
<feature type="binding site" evidence="9">
    <location>
        <position position="165"/>
    </location>
    <ligand>
        <name>anthranilate</name>
        <dbReference type="ChEBI" id="CHEBI:16567"/>
        <label>2</label>
    </ligand>
</feature>
<comment type="similarity">
    <text evidence="9">Belongs to the anthranilate phosphoribosyltransferase family.</text>
</comment>
<dbReference type="PANTHER" id="PTHR43285">
    <property type="entry name" value="ANTHRANILATE PHOSPHORIBOSYLTRANSFERASE"/>
    <property type="match status" value="1"/>
</dbReference>
<keyword evidence="4 9" id="KW-0808">Transferase</keyword>
<dbReference type="HAMAP" id="MF_00211">
    <property type="entry name" value="TrpD"/>
    <property type="match status" value="1"/>
</dbReference>
<dbReference type="EMBL" id="BJWJ01000002">
    <property type="protein sequence ID" value="GEM03264.1"/>
    <property type="molecule type" value="Genomic_DNA"/>
</dbReference>
<reference evidence="12 15" key="2">
    <citation type="submission" date="2019-07" db="EMBL/GenBank/DDBJ databases">
        <title>Whole genome shotgun sequence of Halolactibacillus miurensis NBRC 100873.</title>
        <authorList>
            <person name="Hosoyama A."/>
            <person name="Uohara A."/>
            <person name="Ohji S."/>
            <person name="Ichikawa N."/>
        </authorList>
    </citation>
    <scope>NUCLEOTIDE SEQUENCE [LARGE SCALE GENOMIC DNA]</scope>
    <source>
        <strain evidence="12 15">NBRC 100873</strain>
    </source>
</reference>
<comment type="pathway">
    <text evidence="1 9">Amino-acid biosynthesis; L-tryptophan biosynthesis; L-tryptophan from chorismate: step 2/5.</text>
</comment>
<evidence type="ECO:0000256" key="6">
    <source>
        <dbReference type="ARBA" id="ARBA00023141"/>
    </source>
</evidence>
<accession>A0A1I6Q5V5</accession>
<evidence type="ECO:0000256" key="1">
    <source>
        <dbReference type="ARBA" id="ARBA00004907"/>
    </source>
</evidence>
<dbReference type="Proteomes" id="UP000199139">
    <property type="component" value="Unassembled WGS sequence"/>
</dbReference>
<dbReference type="PANTHER" id="PTHR43285:SF2">
    <property type="entry name" value="ANTHRANILATE PHOSPHORIBOSYLTRANSFERASE"/>
    <property type="match status" value="1"/>
</dbReference>
<dbReference type="Pfam" id="PF02885">
    <property type="entry name" value="Glycos_trans_3N"/>
    <property type="match status" value="1"/>
</dbReference>
<keyword evidence="3 9" id="KW-0328">Glycosyltransferase</keyword>
<organism evidence="13 14">
    <name type="scientific">Halolactibacillus miurensis</name>
    <dbReference type="NCBI Taxonomy" id="306541"/>
    <lineage>
        <taxon>Bacteria</taxon>
        <taxon>Bacillati</taxon>
        <taxon>Bacillota</taxon>
        <taxon>Bacilli</taxon>
        <taxon>Bacillales</taxon>
        <taxon>Bacillaceae</taxon>
        <taxon>Halolactibacillus</taxon>
    </lineage>
</organism>
<comment type="function">
    <text evidence="9">Catalyzes the transfer of the phosphoribosyl group of 5-phosphorylribose-1-pyrophosphate (PRPP) to anthranilate to yield N-(5'-phosphoribosyl)-anthranilate (PRA).</text>
</comment>
<evidence type="ECO:0000256" key="4">
    <source>
        <dbReference type="ARBA" id="ARBA00022679"/>
    </source>
</evidence>
<keyword evidence="5 9" id="KW-0822">Tryptophan biosynthesis</keyword>
<feature type="binding site" evidence="9">
    <location>
        <position position="87"/>
    </location>
    <ligand>
        <name>5-phospho-alpha-D-ribose 1-diphosphate</name>
        <dbReference type="ChEBI" id="CHEBI:58017"/>
    </ligand>
</feature>
<dbReference type="GO" id="GO:0000162">
    <property type="term" value="P:L-tryptophan biosynthetic process"/>
    <property type="evidence" value="ECO:0007669"/>
    <property type="project" value="UniProtKB-UniRule"/>
</dbReference>
<feature type="binding site" evidence="9">
    <location>
        <begin position="89"/>
        <end position="92"/>
    </location>
    <ligand>
        <name>5-phospho-alpha-D-ribose 1-diphosphate</name>
        <dbReference type="ChEBI" id="CHEBI:58017"/>
    </ligand>
</feature>
<name>A0A1I6Q5V5_9BACI</name>
<dbReference type="Gene3D" id="1.20.970.10">
    <property type="entry name" value="Transferase, Pyrimidine Nucleoside Phosphorylase, Chain C"/>
    <property type="match status" value="1"/>
</dbReference>
<comment type="subunit">
    <text evidence="9">Homodimer.</text>
</comment>
<dbReference type="EC" id="2.4.2.18" evidence="9"/>
<dbReference type="AlphaFoldDB" id="A0A1I6Q5V5"/>
<evidence type="ECO:0000256" key="9">
    <source>
        <dbReference type="HAMAP-Rule" id="MF_00211"/>
    </source>
</evidence>
<keyword evidence="2 9" id="KW-0028">Amino-acid biosynthesis</keyword>
<feature type="binding site" evidence="9">
    <location>
        <position position="79"/>
    </location>
    <ligand>
        <name>anthranilate</name>
        <dbReference type="ChEBI" id="CHEBI:16567"/>
        <label>1</label>
    </ligand>
</feature>
<evidence type="ECO:0000256" key="3">
    <source>
        <dbReference type="ARBA" id="ARBA00022676"/>
    </source>
</evidence>